<dbReference type="PROSITE" id="PS51352">
    <property type="entry name" value="THIOREDOXIN_2"/>
    <property type="match status" value="1"/>
</dbReference>
<dbReference type="SUPFAM" id="SSF52833">
    <property type="entry name" value="Thioredoxin-like"/>
    <property type="match status" value="1"/>
</dbReference>
<name>A0ABQ7X8E2_BRANA</name>
<proteinExistence type="inferred from homology"/>
<evidence type="ECO:0000256" key="3">
    <source>
        <dbReference type="ARBA" id="ARBA00023002"/>
    </source>
</evidence>
<evidence type="ECO:0000313" key="11">
    <source>
        <dbReference type="Proteomes" id="UP000824890"/>
    </source>
</evidence>
<dbReference type="EC" id="1.8.1.8" evidence="1"/>
<sequence>MREESLNRRIEHICTSPKVKRERAQFSNSIPKQSMAEIAKEVNGGDARDLHSLLSSPARDFLIRKNGEQVKIDSLKGKKIGLYFSAEWCGPCQRFTPQLVEIYNELSSKVGFEVVFVSGDEDEDSFKDYFSKMPWLAVPFTDSETRDRLDEVFKVRGIPNLVMIDDEGKLVNENGVGVIRSYGADAYPFTPRENEGDQRGRGESEESRL</sequence>
<evidence type="ECO:0000256" key="2">
    <source>
        <dbReference type="ARBA" id="ARBA00022737"/>
    </source>
</evidence>
<evidence type="ECO:0000256" key="8">
    <source>
        <dbReference type="SAM" id="MobiDB-lite"/>
    </source>
</evidence>
<comment type="catalytic activity">
    <reaction evidence="6">
        <text>[protein]-dithiol + NAD(+) = [protein]-disulfide + NADH + H(+)</text>
        <dbReference type="Rhea" id="RHEA:18749"/>
        <dbReference type="Rhea" id="RHEA-COMP:10593"/>
        <dbReference type="Rhea" id="RHEA-COMP:10594"/>
        <dbReference type="ChEBI" id="CHEBI:15378"/>
        <dbReference type="ChEBI" id="CHEBI:29950"/>
        <dbReference type="ChEBI" id="CHEBI:50058"/>
        <dbReference type="ChEBI" id="CHEBI:57540"/>
        <dbReference type="ChEBI" id="CHEBI:57945"/>
        <dbReference type="EC" id="1.8.1.8"/>
    </reaction>
</comment>
<dbReference type="PANTHER" id="PTHR13871">
    <property type="entry name" value="THIOREDOXIN"/>
    <property type="match status" value="1"/>
</dbReference>
<protein>
    <recommendedName>
        <fullName evidence="1">protein-disulfide reductase</fullName>
        <ecNumber evidence="1">1.8.1.8</ecNumber>
    </recommendedName>
</protein>
<keyword evidence="3" id="KW-0560">Oxidoreductase</keyword>
<dbReference type="InterPro" id="IPR012336">
    <property type="entry name" value="Thioredoxin-like_fold"/>
</dbReference>
<dbReference type="CDD" id="cd03009">
    <property type="entry name" value="TryX_like_TryX_NRX"/>
    <property type="match status" value="1"/>
</dbReference>
<comment type="similarity">
    <text evidence="5">Belongs to the nucleoredoxin family.</text>
</comment>
<feature type="region of interest" description="Disordered" evidence="8">
    <location>
        <begin position="186"/>
        <end position="209"/>
    </location>
</feature>
<comment type="caution">
    <text evidence="10">The sequence shown here is derived from an EMBL/GenBank/DDBJ whole genome shotgun (WGS) entry which is preliminary data.</text>
</comment>
<feature type="compositionally biased region" description="Basic and acidic residues" evidence="8">
    <location>
        <begin position="192"/>
        <end position="209"/>
    </location>
</feature>
<gene>
    <name evidence="10" type="ORF">HID58_094153</name>
</gene>
<feature type="domain" description="Thioredoxin" evidence="9">
    <location>
        <begin position="50"/>
        <end position="207"/>
    </location>
</feature>
<evidence type="ECO:0000313" key="10">
    <source>
        <dbReference type="EMBL" id="KAH0852219.1"/>
    </source>
</evidence>
<keyword evidence="2" id="KW-0677">Repeat</keyword>
<dbReference type="Gene3D" id="3.40.30.10">
    <property type="entry name" value="Glutaredoxin"/>
    <property type="match status" value="1"/>
</dbReference>
<dbReference type="InterPro" id="IPR045870">
    <property type="entry name" value="TryX_NRX_thioredoxin_dom"/>
</dbReference>
<dbReference type="InterPro" id="IPR036249">
    <property type="entry name" value="Thioredoxin-like_sf"/>
</dbReference>
<evidence type="ECO:0000256" key="1">
    <source>
        <dbReference type="ARBA" id="ARBA00012612"/>
    </source>
</evidence>
<evidence type="ECO:0000256" key="6">
    <source>
        <dbReference type="ARBA" id="ARBA00047388"/>
    </source>
</evidence>
<organism evidence="10 11">
    <name type="scientific">Brassica napus</name>
    <name type="common">Rape</name>
    <dbReference type="NCBI Taxonomy" id="3708"/>
    <lineage>
        <taxon>Eukaryota</taxon>
        <taxon>Viridiplantae</taxon>
        <taxon>Streptophyta</taxon>
        <taxon>Embryophyta</taxon>
        <taxon>Tracheophyta</taxon>
        <taxon>Spermatophyta</taxon>
        <taxon>Magnoliopsida</taxon>
        <taxon>eudicotyledons</taxon>
        <taxon>Gunneridae</taxon>
        <taxon>Pentapetalae</taxon>
        <taxon>rosids</taxon>
        <taxon>malvids</taxon>
        <taxon>Brassicales</taxon>
        <taxon>Brassicaceae</taxon>
        <taxon>Brassiceae</taxon>
        <taxon>Brassica</taxon>
    </lineage>
</organism>
<evidence type="ECO:0000256" key="4">
    <source>
        <dbReference type="ARBA" id="ARBA00023027"/>
    </source>
</evidence>
<reference evidence="10 11" key="1">
    <citation type="submission" date="2021-05" db="EMBL/GenBank/DDBJ databases">
        <title>Genome Assembly of Synthetic Allotetraploid Brassica napus Reveals Homoeologous Exchanges between Subgenomes.</title>
        <authorList>
            <person name="Davis J.T."/>
        </authorList>
    </citation>
    <scope>NUCLEOTIDE SEQUENCE [LARGE SCALE GENOMIC DNA]</scope>
    <source>
        <strain evidence="11">cv. Da-Ae</strain>
        <tissue evidence="10">Seedling</tissue>
    </source>
</reference>
<accession>A0ABQ7X8E2</accession>
<dbReference type="InterPro" id="IPR013766">
    <property type="entry name" value="Thioredoxin_domain"/>
</dbReference>
<comment type="catalytic activity">
    <reaction evidence="7">
        <text>[protein]-dithiol + NADP(+) = [protein]-disulfide + NADPH + H(+)</text>
        <dbReference type="Rhea" id="RHEA:18753"/>
        <dbReference type="Rhea" id="RHEA-COMP:10593"/>
        <dbReference type="Rhea" id="RHEA-COMP:10594"/>
        <dbReference type="ChEBI" id="CHEBI:15378"/>
        <dbReference type="ChEBI" id="CHEBI:29950"/>
        <dbReference type="ChEBI" id="CHEBI:50058"/>
        <dbReference type="ChEBI" id="CHEBI:57783"/>
        <dbReference type="ChEBI" id="CHEBI:58349"/>
        <dbReference type="EC" id="1.8.1.8"/>
    </reaction>
</comment>
<dbReference type="EMBL" id="JAGKQM010001210">
    <property type="protein sequence ID" value="KAH0852219.1"/>
    <property type="molecule type" value="Genomic_DNA"/>
</dbReference>
<keyword evidence="4" id="KW-0520">NAD</keyword>
<keyword evidence="11" id="KW-1185">Reference proteome</keyword>
<dbReference type="PANTHER" id="PTHR13871:SF96">
    <property type="entry name" value="THIOREDOXIN DOMAIN-CONTAINING PROTEIN"/>
    <property type="match status" value="1"/>
</dbReference>
<dbReference type="InterPro" id="IPR052259">
    <property type="entry name" value="Nucleoredoxin-like"/>
</dbReference>
<evidence type="ECO:0000256" key="7">
    <source>
        <dbReference type="ARBA" id="ARBA00047804"/>
    </source>
</evidence>
<evidence type="ECO:0000256" key="5">
    <source>
        <dbReference type="ARBA" id="ARBA00025782"/>
    </source>
</evidence>
<dbReference type="Pfam" id="PF13905">
    <property type="entry name" value="Thioredoxin_8"/>
    <property type="match status" value="1"/>
</dbReference>
<evidence type="ECO:0000259" key="9">
    <source>
        <dbReference type="PROSITE" id="PS51352"/>
    </source>
</evidence>
<dbReference type="Proteomes" id="UP000824890">
    <property type="component" value="Unassembled WGS sequence"/>
</dbReference>